<protein>
    <submittedName>
        <fullName evidence="1">Uncharacterized protein</fullName>
    </submittedName>
</protein>
<evidence type="ECO:0000313" key="2">
    <source>
        <dbReference type="Proteomes" id="UP001186974"/>
    </source>
</evidence>
<reference evidence="1" key="1">
    <citation type="submission" date="2024-09" db="EMBL/GenBank/DDBJ databases">
        <title>Black Yeasts Isolated from many extreme environments.</title>
        <authorList>
            <person name="Coleine C."/>
            <person name="Stajich J.E."/>
            <person name="Selbmann L."/>
        </authorList>
    </citation>
    <scope>NUCLEOTIDE SEQUENCE</scope>
    <source>
        <strain evidence="1">CCFEE 5737</strain>
    </source>
</reference>
<evidence type="ECO:0000313" key="1">
    <source>
        <dbReference type="EMBL" id="KAK3082260.1"/>
    </source>
</evidence>
<sequence length="506" mass="56096">MADSQNNDDDNESVQDILNSVNRRLFRPDFLRQLSTSQLPSQATSESSLSPGEPPPGASEASRDNAFRQDGLLSGTQHVNQSIQYREFAVEALDALELQATDEVEAAFIWAREQFAKMASESTISTIDHGHKDLVLAVDFDFYGIRMVTAGADHKLKLWDRKEDTWVLTDTWKAHDAEITDVKWNGPFSGQVIGSIGEDGRFKLWQEDVLEPPNSGRRFKLISNLKSETKVPFMSLDFKNIMTETYVAVITRDGYLSILEPTEQDRLSEWHVLHSRHVCATPSRQDEASFRVCFHHEKAPCYPAVVAGLDKKAISLAVAAMDIVKIYRTDSQRRVYLAVELTGARNLVRDVSWAGGATRGYDLVATASKDGCIRIYEMHYPSPDENPLKPLPTSGVQVPEIVEPPNSPRGRGSARSNLTTSLASGRAGSIVESQDEATTPGKVKHVVKKVAEIAGEHGGAVWRVKFSPRGDVLASTGDDGTTRIWRKALTGKWLEACEVEIEDDEQ</sequence>
<gene>
    <name evidence="1" type="ORF">LTS18_007816</name>
</gene>
<name>A0ACC3E054_9PEZI</name>
<organism evidence="1 2">
    <name type="scientific">Coniosporium uncinatum</name>
    <dbReference type="NCBI Taxonomy" id="93489"/>
    <lineage>
        <taxon>Eukaryota</taxon>
        <taxon>Fungi</taxon>
        <taxon>Dikarya</taxon>
        <taxon>Ascomycota</taxon>
        <taxon>Pezizomycotina</taxon>
        <taxon>Dothideomycetes</taxon>
        <taxon>Dothideomycetes incertae sedis</taxon>
        <taxon>Coniosporium</taxon>
    </lineage>
</organism>
<proteinExistence type="predicted"/>
<comment type="caution">
    <text evidence="1">The sequence shown here is derived from an EMBL/GenBank/DDBJ whole genome shotgun (WGS) entry which is preliminary data.</text>
</comment>
<keyword evidence="2" id="KW-1185">Reference proteome</keyword>
<accession>A0ACC3E054</accession>
<dbReference type="Proteomes" id="UP001186974">
    <property type="component" value="Unassembled WGS sequence"/>
</dbReference>
<dbReference type="EMBL" id="JAWDJW010000002">
    <property type="protein sequence ID" value="KAK3082260.1"/>
    <property type="molecule type" value="Genomic_DNA"/>
</dbReference>